<accession>A0A9N7ULM0</accession>
<dbReference type="Proteomes" id="UP001153269">
    <property type="component" value="Unassembled WGS sequence"/>
</dbReference>
<evidence type="ECO:0000256" key="1">
    <source>
        <dbReference type="SAM" id="MobiDB-lite"/>
    </source>
</evidence>
<keyword evidence="3" id="KW-1185">Reference proteome</keyword>
<evidence type="ECO:0000313" key="3">
    <source>
        <dbReference type="Proteomes" id="UP001153269"/>
    </source>
</evidence>
<dbReference type="EMBL" id="CADEAL010001469">
    <property type="protein sequence ID" value="CAB1432712.1"/>
    <property type="molecule type" value="Genomic_DNA"/>
</dbReference>
<sequence>MKGRNRHGGPQLMTPQPAKQIEVRQAQSPLQKIVPEHEREFTEGTIRTGGGMKPTCAFLAPFFLRTWENDVFVCHIALDWRASHEQDALKKHGFAPAPEKKSHLDI</sequence>
<organism evidence="2 3">
    <name type="scientific">Pleuronectes platessa</name>
    <name type="common">European plaice</name>
    <dbReference type="NCBI Taxonomy" id="8262"/>
    <lineage>
        <taxon>Eukaryota</taxon>
        <taxon>Metazoa</taxon>
        <taxon>Chordata</taxon>
        <taxon>Craniata</taxon>
        <taxon>Vertebrata</taxon>
        <taxon>Euteleostomi</taxon>
        <taxon>Actinopterygii</taxon>
        <taxon>Neopterygii</taxon>
        <taxon>Teleostei</taxon>
        <taxon>Neoteleostei</taxon>
        <taxon>Acanthomorphata</taxon>
        <taxon>Carangaria</taxon>
        <taxon>Pleuronectiformes</taxon>
        <taxon>Pleuronectoidei</taxon>
        <taxon>Pleuronectidae</taxon>
        <taxon>Pleuronectes</taxon>
    </lineage>
</organism>
<dbReference type="AlphaFoldDB" id="A0A9N7ULM0"/>
<name>A0A9N7ULM0_PLEPL</name>
<reference evidence="2" key="1">
    <citation type="submission" date="2020-03" db="EMBL/GenBank/DDBJ databases">
        <authorList>
            <person name="Weist P."/>
        </authorList>
    </citation>
    <scope>NUCLEOTIDE SEQUENCE</scope>
</reference>
<gene>
    <name evidence="2" type="ORF">PLEPLA_LOCUS20795</name>
</gene>
<feature type="region of interest" description="Disordered" evidence="1">
    <location>
        <begin position="1"/>
        <end position="26"/>
    </location>
</feature>
<comment type="caution">
    <text evidence="2">The sequence shown here is derived from an EMBL/GenBank/DDBJ whole genome shotgun (WGS) entry which is preliminary data.</text>
</comment>
<protein>
    <submittedName>
        <fullName evidence="2">Uncharacterized protein</fullName>
    </submittedName>
</protein>
<evidence type="ECO:0000313" key="2">
    <source>
        <dbReference type="EMBL" id="CAB1432712.1"/>
    </source>
</evidence>
<proteinExistence type="predicted"/>